<dbReference type="SUPFAM" id="SSF52317">
    <property type="entry name" value="Class I glutamine amidotransferase-like"/>
    <property type="match status" value="1"/>
</dbReference>
<evidence type="ECO:0000313" key="5">
    <source>
        <dbReference type="EMBL" id="RWX48765.1"/>
    </source>
</evidence>
<dbReference type="InterPro" id="IPR004484">
    <property type="entry name" value="CbiA/CobB_synth"/>
</dbReference>
<dbReference type="GO" id="GO:0016740">
    <property type="term" value="F:transferase activity"/>
    <property type="evidence" value="ECO:0007669"/>
    <property type="project" value="UniProtKB-KW"/>
</dbReference>
<keyword evidence="5" id="KW-0436">Ligase</keyword>
<gene>
    <name evidence="5" type="ORF">VT98_11123</name>
</gene>
<comment type="caution">
    <text evidence="5">The sequence shown here is derived from an EMBL/GenBank/DDBJ whole genome shotgun (WGS) entry which is preliminary data.</text>
</comment>
<keyword evidence="2" id="KW-0169">Cobalamin biosynthesis</keyword>
<dbReference type="GO" id="GO:0042242">
    <property type="term" value="F:cobyrinic acid a,c-diamide synthase activity"/>
    <property type="evidence" value="ECO:0007669"/>
    <property type="project" value="UniProtKB-EC"/>
</dbReference>
<dbReference type="GO" id="GO:0009236">
    <property type="term" value="P:cobalamin biosynthetic process"/>
    <property type="evidence" value="ECO:0007669"/>
    <property type="project" value="UniProtKB-KW"/>
</dbReference>
<evidence type="ECO:0000256" key="3">
    <source>
        <dbReference type="ARBA" id="ARBA00022962"/>
    </source>
</evidence>
<evidence type="ECO:0000256" key="2">
    <source>
        <dbReference type="ARBA" id="ARBA00022573"/>
    </source>
</evidence>
<reference evidence="5 6" key="1">
    <citation type="submission" date="2017-01" db="EMBL/GenBank/DDBJ databases">
        <title>The cable genome- insights into the physiology and evolution of filamentous bacteria capable of sulfide oxidation via long distance electron transfer.</title>
        <authorList>
            <person name="Schreiber L."/>
            <person name="Bjerg J.T."/>
            <person name="Boggild A."/>
            <person name="Van De Vossenberg J."/>
            <person name="Meysman F."/>
            <person name="Nielsen L.P."/>
            <person name="Schramm A."/>
            <person name="Kjeldsen K.U."/>
        </authorList>
    </citation>
    <scope>NUCLEOTIDE SEQUENCE [LARGE SCALE GENOMIC DNA]</scope>
    <source>
        <strain evidence="5">A1</strain>
    </source>
</reference>
<keyword evidence="5" id="KW-0808">Transferase</keyword>
<keyword evidence="3 5" id="KW-0315">Glutamine amidotransferase</keyword>
<dbReference type="PANTHER" id="PTHR43873">
    <property type="entry name" value="COBYRINATE A,C-DIAMIDE SYNTHASE"/>
    <property type="match status" value="1"/>
</dbReference>
<dbReference type="Pfam" id="PF07685">
    <property type="entry name" value="GATase_3"/>
    <property type="match status" value="1"/>
</dbReference>
<dbReference type="PROSITE" id="PS51274">
    <property type="entry name" value="GATASE_COBBQ"/>
    <property type="match status" value="1"/>
</dbReference>
<dbReference type="EC" id="6.3.5.9" evidence="5"/>
<dbReference type="EMBL" id="MTKP01000112">
    <property type="protein sequence ID" value="RWX48765.1"/>
    <property type="molecule type" value="Genomic_DNA"/>
</dbReference>
<dbReference type="EC" id="6.3.5.11" evidence="5"/>
<feature type="domain" description="CobB/CobQ-like glutamine amidotransferase" evidence="4">
    <location>
        <begin position="6"/>
        <end position="147"/>
    </location>
</feature>
<sequence>MPVYWGRFPETSARQLADNVSFRDSVRQAADEGLPIYAECGGLIFLGRSIILEGKEYPLAGVFPVTFSMSTKPQGHGYSAFIVDQENPFYPLGTQIKGHEFRYSVVESWDGGPEDLALQMERGTGFQGKRDGLLKKNVLALYTHVLAPGSPEWAAGLLRAARER</sequence>
<evidence type="ECO:0000259" key="4">
    <source>
        <dbReference type="Pfam" id="PF07685"/>
    </source>
</evidence>
<dbReference type="Gene3D" id="3.40.50.880">
    <property type="match status" value="1"/>
</dbReference>
<evidence type="ECO:0000256" key="1">
    <source>
        <dbReference type="ARBA" id="ARBA00004953"/>
    </source>
</evidence>
<name>A0A444J6Q6_9BACT</name>
<dbReference type="AlphaFoldDB" id="A0A444J6Q6"/>
<keyword evidence="6" id="KW-1185">Reference proteome</keyword>
<accession>A0A444J6Q6</accession>
<dbReference type="InterPro" id="IPR029062">
    <property type="entry name" value="Class_I_gatase-like"/>
</dbReference>
<dbReference type="Proteomes" id="UP000288086">
    <property type="component" value="Unassembled WGS sequence"/>
</dbReference>
<dbReference type="GO" id="GO:0043802">
    <property type="term" value="F:hydrogenobyrinic acid a,c-diamide synthase (glutamine-hydrolysing) activity"/>
    <property type="evidence" value="ECO:0007669"/>
    <property type="project" value="UniProtKB-EC"/>
</dbReference>
<comment type="pathway">
    <text evidence="1">Cofactor biosynthesis; adenosylcobalamin biosynthesis.</text>
</comment>
<protein>
    <submittedName>
        <fullName evidence="5">CobB/CobQ-like glutamine amidotransferase domain-containing protein</fullName>
        <ecNumber evidence="5">6.3.5.11</ecNumber>
        <ecNumber evidence="5">6.3.5.9</ecNumber>
    </submittedName>
</protein>
<dbReference type="PANTHER" id="PTHR43873:SF1">
    <property type="entry name" value="COBYRINATE A,C-DIAMIDE SYNTHASE"/>
    <property type="match status" value="1"/>
</dbReference>
<organism evidence="5 6">
    <name type="scientific">Candidatus Electrothrix communis</name>
    <dbReference type="NCBI Taxonomy" id="1859133"/>
    <lineage>
        <taxon>Bacteria</taxon>
        <taxon>Pseudomonadati</taxon>
        <taxon>Thermodesulfobacteriota</taxon>
        <taxon>Desulfobulbia</taxon>
        <taxon>Desulfobulbales</taxon>
        <taxon>Desulfobulbaceae</taxon>
        <taxon>Candidatus Electrothrix</taxon>
    </lineage>
</organism>
<proteinExistence type="predicted"/>
<evidence type="ECO:0000313" key="6">
    <source>
        <dbReference type="Proteomes" id="UP000288086"/>
    </source>
</evidence>
<dbReference type="InterPro" id="IPR011698">
    <property type="entry name" value="GATase_3"/>
</dbReference>